<gene>
    <name evidence="1" type="ORF">EVAR_56217_1</name>
</gene>
<dbReference type="GO" id="GO:0044547">
    <property type="term" value="F:DNA topoisomerase binding"/>
    <property type="evidence" value="ECO:0007669"/>
    <property type="project" value="TreeGrafter"/>
</dbReference>
<evidence type="ECO:0000313" key="1">
    <source>
        <dbReference type="EMBL" id="GBP79287.1"/>
    </source>
</evidence>
<dbReference type="GO" id="GO:0006303">
    <property type="term" value="P:double-strand break repair via nonhomologous end joining"/>
    <property type="evidence" value="ECO:0007669"/>
    <property type="project" value="TreeGrafter"/>
</dbReference>
<dbReference type="GO" id="GO:0031297">
    <property type="term" value="P:replication fork processing"/>
    <property type="evidence" value="ECO:0007669"/>
    <property type="project" value="TreeGrafter"/>
</dbReference>
<accession>A0A4C1YY00</accession>
<dbReference type="GO" id="GO:0003690">
    <property type="term" value="F:double-stranded DNA binding"/>
    <property type="evidence" value="ECO:0007669"/>
    <property type="project" value="TreeGrafter"/>
</dbReference>
<dbReference type="GO" id="GO:0000793">
    <property type="term" value="C:condensed chromosome"/>
    <property type="evidence" value="ECO:0007669"/>
    <property type="project" value="TreeGrafter"/>
</dbReference>
<dbReference type="PANTHER" id="PTHR46060:SF2">
    <property type="entry name" value="HISTONE-LYSINE N-METHYLTRANSFERASE SETMAR"/>
    <property type="match status" value="1"/>
</dbReference>
<dbReference type="InterPro" id="IPR036397">
    <property type="entry name" value="RNaseH_sf"/>
</dbReference>
<dbReference type="GO" id="GO:0044774">
    <property type="term" value="P:mitotic DNA integrity checkpoint signaling"/>
    <property type="evidence" value="ECO:0007669"/>
    <property type="project" value="TreeGrafter"/>
</dbReference>
<name>A0A4C1YY00_EUMVA</name>
<organism evidence="1 2">
    <name type="scientific">Eumeta variegata</name>
    <name type="common">Bagworm moth</name>
    <name type="synonym">Eumeta japonica</name>
    <dbReference type="NCBI Taxonomy" id="151549"/>
    <lineage>
        <taxon>Eukaryota</taxon>
        <taxon>Metazoa</taxon>
        <taxon>Ecdysozoa</taxon>
        <taxon>Arthropoda</taxon>
        <taxon>Hexapoda</taxon>
        <taxon>Insecta</taxon>
        <taxon>Pterygota</taxon>
        <taxon>Neoptera</taxon>
        <taxon>Endopterygota</taxon>
        <taxon>Lepidoptera</taxon>
        <taxon>Glossata</taxon>
        <taxon>Ditrysia</taxon>
        <taxon>Tineoidea</taxon>
        <taxon>Psychidae</taxon>
        <taxon>Oiketicinae</taxon>
        <taxon>Eumeta</taxon>
    </lineage>
</organism>
<dbReference type="GO" id="GO:0035861">
    <property type="term" value="C:site of double-strand break"/>
    <property type="evidence" value="ECO:0007669"/>
    <property type="project" value="TreeGrafter"/>
</dbReference>
<dbReference type="GO" id="GO:0003697">
    <property type="term" value="F:single-stranded DNA binding"/>
    <property type="evidence" value="ECO:0007669"/>
    <property type="project" value="TreeGrafter"/>
</dbReference>
<dbReference type="GO" id="GO:0000729">
    <property type="term" value="P:DNA double-strand break processing"/>
    <property type="evidence" value="ECO:0007669"/>
    <property type="project" value="TreeGrafter"/>
</dbReference>
<dbReference type="GO" id="GO:0046975">
    <property type="term" value="F:histone H3K36 methyltransferase activity"/>
    <property type="evidence" value="ECO:0007669"/>
    <property type="project" value="TreeGrafter"/>
</dbReference>
<reference evidence="1 2" key="1">
    <citation type="journal article" date="2019" name="Commun. Biol.">
        <title>The bagworm genome reveals a unique fibroin gene that provides high tensile strength.</title>
        <authorList>
            <person name="Kono N."/>
            <person name="Nakamura H."/>
            <person name="Ohtoshi R."/>
            <person name="Tomita M."/>
            <person name="Numata K."/>
            <person name="Arakawa K."/>
        </authorList>
    </citation>
    <scope>NUCLEOTIDE SEQUENCE [LARGE SCALE GENOMIC DNA]</scope>
</reference>
<dbReference type="PANTHER" id="PTHR46060">
    <property type="entry name" value="MARINER MOS1 TRANSPOSASE-LIKE PROTEIN"/>
    <property type="match status" value="1"/>
</dbReference>
<comment type="caution">
    <text evidence="1">The sequence shown here is derived from an EMBL/GenBank/DDBJ whole genome shotgun (WGS) entry which is preliminary data.</text>
</comment>
<evidence type="ECO:0000313" key="2">
    <source>
        <dbReference type="Proteomes" id="UP000299102"/>
    </source>
</evidence>
<dbReference type="GO" id="GO:0015074">
    <property type="term" value="P:DNA integration"/>
    <property type="evidence" value="ECO:0007669"/>
    <property type="project" value="TreeGrafter"/>
</dbReference>
<dbReference type="Gene3D" id="3.30.420.10">
    <property type="entry name" value="Ribonuclease H-like superfamily/Ribonuclease H"/>
    <property type="match status" value="1"/>
</dbReference>
<dbReference type="EMBL" id="BGZK01001408">
    <property type="protein sequence ID" value="GBP79287.1"/>
    <property type="molecule type" value="Genomic_DNA"/>
</dbReference>
<sequence>MDKVEADLEKVEQDQHISSYDSLLKCNETEPFLKRSITGDEKWFTYDKNVRKRSWSKGKQDPQTIAKLGLTCNKLMLCMVGLERIIHLEILPPSKLSIRISTAND</sequence>
<dbReference type="AlphaFoldDB" id="A0A4C1YY00"/>
<dbReference type="InterPro" id="IPR052709">
    <property type="entry name" value="Transposase-MT_Hybrid"/>
</dbReference>
<dbReference type="OrthoDB" id="616263at2759"/>
<dbReference type="GO" id="GO:0005634">
    <property type="term" value="C:nucleus"/>
    <property type="evidence" value="ECO:0007669"/>
    <property type="project" value="TreeGrafter"/>
</dbReference>
<keyword evidence="2" id="KW-1185">Reference proteome</keyword>
<dbReference type="Proteomes" id="UP000299102">
    <property type="component" value="Unassembled WGS sequence"/>
</dbReference>
<protein>
    <submittedName>
        <fullName evidence="1">Uncharacterized protein</fullName>
    </submittedName>
</protein>
<dbReference type="GO" id="GO:0042800">
    <property type="term" value="F:histone H3K4 methyltransferase activity"/>
    <property type="evidence" value="ECO:0007669"/>
    <property type="project" value="TreeGrafter"/>
</dbReference>
<dbReference type="GO" id="GO:0000014">
    <property type="term" value="F:single-stranded DNA endodeoxyribonuclease activity"/>
    <property type="evidence" value="ECO:0007669"/>
    <property type="project" value="TreeGrafter"/>
</dbReference>
<proteinExistence type="predicted"/>